<dbReference type="Gene3D" id="1.10.510.10">
    <property type="entry name" value="Transferase(Phosphotransferase) domain 1"/>
    <property type="match status" value="1"/>
</dbReference>
<dbReference type="AlphaFoldDB" id="A0A5C2S406"/>
<protein>
    <recommendedName>
        <fullName evidence="1">Protein kinase domain-containing protein</fullName>
    </recommendedName>
</protein>
<dbReference type="EMBL" id="ML122276">
    <property type="protein sequence ID" value="RPD58252.1"/>
    <property type="molecule type" value="Genomic_DNA"/>
</dbReference>
<gene>
    <name evidence="2" type="ORF">L227DRAFT_192152</name>
</gene>
<dbReference type="InterPro" id="IPR011009">
    <property type="entry name" value="Kinase-like_dom_sf"/>
</dbReference>
<proteinExistence type="predicted"/>
<dbReference type="Proteomes" id="UP000313359">
    <property type="component" value="Unassembled WGS sequence"/>
</dbReference>
<evidence type="ECO:0000313" key="3">
    <source>
        <dbReference type="Proteomes" id="UP000313359"/>
    </source>
</evidence>
<dbReference type="SUPFAM" id="SSF56112">
    <property type="entry name" value="Protein kinase-like (PK-like)"/>
    <property type="match status" value="1"/>
</dbReference>
<organism evidence="2 3">
    <name type="scientific">Lentinus tigrinus ALCF2SS1-6</name>
    <dbReference type="NCBI Taxonomy" id="1328759"/>
    <lineage>
        <taxon>Eukaryota</taxon>
        <taxon>Fungi</taxon>
        <taxon>Dikarya</taxon>
        <taxon>Basidiomycota</taxon>
        <taxon>Agaricomycotina</taxon>
        <taxon>Agaricomycetes</taxon>
        <taxon>Polyporales</taxon>
        <taxon>Polyporaceae</taxon>
        <taxon>Lentinus</taxon>
    </lineage>
</organism>
<reference evidence="2" key="1">
    <citation type="journal article" date="2018" name="Genome Biol. Evol.">
        <title>Genomics and development of Lentinus tigrinus, a white-rot wood-decaying mushroom with dimorphic fruiting bodies.</title>
        <authorList>
            <person name="Wu B."/>
            <person name="Xu Z."/>
            <person name="Knudson A."/>
            <person name="Carlson A."/>
            <person name="Chen N."/>
            <person name="Kovaka S."/>
            <person name="LaButti K."/>
            <person name="Lipzen A."/>
            <person name="Pennachio C."/>
            <person name="Riley R."/>
            <person name="Schakwitz W."/>
            <person name="Umezawa K."/>
            <person name="Ohm R.A."/>
            <person name="Grigoriev I.V."/>
            <person name="Nagy L.G."/>
            <person name="Gibbons J."/>
            <person name="Hibbett D."/>
        </authorList>
    </citation>
    <scope>NUCLEOTIDE SEQUENCE [LARGE SCALE GENOMIC DNA]</scope>
    <source>
        <strain evidence="2">ALCF2SS1-6</strain>
    </source>
</reference>
<dbReference type="PROSITE" id="PS50011">
    <property type="entry name" value="PROTEIN_KINASE_DOM"/>
    <property type="match status" value="1"/>
</dbReference>
<evidence type="ECO:0000313" key="2">
    <source>
        <dbReference type="EMBL" id="RPD58252.1"/>
    </source>
</evidence>
<dbReference type="GO" id="GO:0004672">
    <property type="term" value="F:protein kinase activity"/>
    <property type="evidence" value="ECO:0007669"/>
    <property type="project" value="InterPro"/>
</dbReference>
<keyword evidence="3" id="KW-1185">Reference proteome</keyword>
<feature type="domain" description="Protein kinase" evidence="1">
    <location>
        <begin position="1"/>
        <end position="307"/>
    </location>
</feature>
<evidence type="ECO:0000259" key="1">
    <source>
        <dbReference type="PROSITE" id="PS50011"/>
    </source>
</evidence>
<accession>A0A5C2S406</accession>
<dbReference type="InterPro" id="IPR000719">
    <property type="entry name" value="Prot_kinase_dom"/>
</dbReference>
<dbReference type="GO" id="GO:0005524">
    <property type="term" value="F:ATP binding"/>
    <property type="evidence" value="ECO:0007669"/>
    <property type="project" value="InterPro"/>
</dbReference>
<name>A0A5C2S406_9APHY</name>
<dbReference type="OrthoDB" id="2746981at2759"/>
<sequence length="307" mass="35413">MGHCETILSPPEWLNGHPELRGRGIELVLALKPYCAWRTDHDDSSTPNYAVKLVPPQCEEVEIYEQLHRLNPASPNHTLPCDVICSGTEKPFLIMPCLIKVLDQAECWDWELLPMLDFFRQVLEGVEFLHDLNIAHMDMYGGQVLTADERLAGFHKEVEAGKIYIIDFDLSKRLERGPGQQHAIELPESFYEPPLGMTRFDPYSWDVYCTGKLFDRTVKFSYSDRHLPWIVRRYIDWLIGNERGCTTVCHCRPSARRARQLLSVVILGARVWDQCANFVSRMRDLRKIVPTVPRNLFQTRTNTTLGG</sequence>